<evidence type="ECO:0000256" key="1">
    <source>
        <dbReference type="SAM" id="MobiDB-lite"/>
    </source>
</evidence>
<name>A0A3M7RN57_BRAPC</name>
<feature type="compositionally biased region" description="Basic and acidic residues" evidence="1">
    <location>
        <begin position="55"/>
        <end position="67"/>
    </location>
</feature>
<sequence length="67" mass="7929">MLHYFHKSRCEKQLRKKIQAKYQNSARRGTFIAESNLFSNQTGSKTCLHSTSTRRYKETDVKNKSYP</sequence>
<feature type="region of interest" description="Disordered" evidence="1">
    <location>
        <begin position="41"/>
        <end position="67"/>
    </location>
</feature>
<protein>
    <submittedName>
        <fullName evidence="2">Uncharacterized protein</fullName>
    </submittedName>
</protein>
<accession>A0A3M7RN57</accession>
<reference evidence="2 3" key="1">
    <citation type="journal article" date="2018" name="Sci. Rep.">
        <title>Genomic signatures of local adaptation to the degree of environmental predictability in rotifers.</title>
        <authorList>
            <person name="Franch-Gras L."/>
            <person name="Hahn C."/>
            <person name="Garcia-Roger E.M."/>
            <person name="Carmona M.J."/>
            <person name="Serra M."/>
            <person name="Gomez A."/>
        </authorList>
    </citation>
    <scope>NUCLEOTIDE SEQUENCE [LARGE SCALE GENOMIC DNA]</scope>
    <source>
        <strain evidence="2">HYR1</strain>
    </source>
</reference>
<comment type="caution">
    <text evidence="2">The sequence shown here is derived from an EMBL/GenBank/DDBJ whole genome shotgun (WGS) entry which is preliminary data.</text>
</comment>
<proteinExistence type="predicted"/>
<evidence type="ECO:0000313" key="2">
    <source>
        <dbReference type="EMBL" id="RNA24996.1"/>
    </source>
</evidence>
<dbReference type="EMBL" id="REGN01002998">
    <property type="protein sequence ID" value="RNA24996.1"/>
    <property type="molecule type" value="Genomic_DNA"/>
</dbReference>
<dbReference type="Proteomes" id="UP000276133">
    <property type="component" value="Unassembled WGS sequence"/>
</dbReference>
<gene>
    <name evidence="2" type="ORF">BpHYR1_028385</name>
</gene>
<feature type="compositionally biased region" description="Polar residues" evidence="1">
    <location>
        <begin position="41"/>
        <end position="53"/>
    </location>
</feature>
<organism evidence="2 3">
    <name type="scientific">Brachionus plicatilis</name>
    <name type="common">Marine rotifer</name>
    <name type="synonym">Brachionus muelleri</name>
    <dbReference type="NCBI Taxonomy" id="10195"/>
    <lineage>
        <taxon>Eukaryota</taxon>
        <taxon>Metazoa</taxon>
        <taxon>Spiralia</taxon>
        <taxon>Gnathifera</taxon>
        <taxon>Rotifera</taxon>
        <taxon>Eurotatoria</taxon>
        <taxon>Monogononta</taxon>
        <taxon>Pseudotrocha</taxon>
        <taxon>Ploima</taxon>
        <taxon>Brachionidae</taxon>
        <taxon>Brachionus</taxon>
    </lineage>
</organism>
<dbReference type="AlphaFoldDB" id="A0A3M7RN57"/>
<keyword evidence="3" id="KW-1185">Reference proteome</keyword>
<evidence type="ECO:0000313" key="3">
    <source>
        <dbReference type="Proteomes" id="UP000276133"/>
    </source>
</evidence>